<gene>
    <name evidence="1" type="ORF">BROSI_A1240</name>
</gene>
<dbReference type="PANTHER" id="PTHR36456">
    <property type="entry name" value="UPF0232 PROTEIN SCO3875"/>
    <property type="match status" value="1"/>
</dbReference>
<protein>
    <recommendedName>
        <fullName evidence="3">DUF721 domain-containing protein</fullName>
    </recommendedName>
</protein>
<dbReference type="Proteomes" id="UP000032309">
    <property type="component" value="Unassembled WGS sequence"/>
</dbReference>
<evidence type="ECO:0000313" key="1">
    <source>
        <dbReference type="EMBL" id="GAN32725.1"/>
    </source>
</evidence>
<sequence>MAEELPERYFYNRNKIVRIGQILKDVFPKRSITDRTYNQVREAWRRIAGDDVCKYSDVTGLKNRVLYVNVESAALIHHLTNFEKHAIIARINEIVGTKCVEDIRFKAGMIDEGRR</sequence>
<dbReference type="RefSeq" id="WP_052562838.1">
    <property type="nucleotide sequence ID" value="NZ_BAFN01000001.1"/>
</dbReference>
<dbReference type="InterPro" id="IPR007922">
    <property type="entry name" value="DciA-like"/>
</dbReference>
<proteinExistence type="predicted"/>
<reference evidence="2" key="1">
    <citation type="journal article" date="2015" name="Genome Announc.">
        <title>Draft Genome Sequence of an Anaerobic Ammonium-Oxidizing Bacterium, "Candidatus Brocadia sinica".</title>
        <authorList>
            <person name="Oshiki M."/>
            <person name="Shinyako-Hata K."/>
            <person name="Satoh H."/>
            <person name="Okabe S."/>
        </authorList>
    </citation>
    <scope>NUCLEOTIDE SEQUENCE [LARGE SCALE GENOMIC DNA]</scope>
    <source>
        <strain evidence="2">JPN1</strain>
    </source>
</reference>
<dbReference type="PANTHER" id="PTHR36456:SF1">
    <property type="entry name" value="UPF0232 PROTEIN SCO3875"/>
    <property type="match status" value="1"/>
</dbReference>
<keyword evidence="2" id="KW-1185">Reference proteome</keyword>
<comment type="caution">
    <text evidence="1">The sequence shown here is derived from an EMBL/GenBank/DDBJ whole genome shotgun (WGS) entry which is preliminary data.</text>
</comment>
<dbReference type="Pfam" id="PF05258">
    <property type="entry name" value="DciA"/>
    <property type="match status" value="1"/>
</dbReference>
<name>A0ABQ0JVH7_9BACT</name>
<accession>A0ABQ0JVH7</accession>
<evidence type="ECO:0000313" key="2">
    <source>
        <dbReference type="Proteomes" id="UP000032309"/>
    </source>
</evidence>
<dbReference type="EMBL" id="BAFN01000001">
    <property type="protein sequence ID" value="GAN32725.1"/>
    <property type="molecule type" value="Genomic_DNA"/>
</dbReference>
<evidence type="ECO:0008006" key="3">
    <source>
        <dbReference type="Google" id="ProtNLM"/>
    </source>
</evidence>
<organism evidence="1 2">
    <name type="scientific">Candidatus Brocadia sinica JPN1</name>
    <dbReference type="NCBI Taxonomy" id="1197129"/>
    <lineage>
        <taxon>Bacteria</taxon>
        <taxon>Pseudomonadati</taxon>
        <taxon>Planctomycetota</taxon>
        <taxon>Candidatus Brocadiia</taxon>
        <taxon>Candidatus Brocadiales</taxon>
        <taxon>Candidatus Brocadiaceae</taxon>
        <taxon>Candidatus Brocadia</taxon>
    </lineage>
</organism>